<dbReference type="Proteomes" id="UP000279259">
    <property type="component" value="Unassembled WGS sequence"/>
</dbReference>
<proteinExistence type="predicted"/>
<keyword evidence="2" id="KW-1185">Reference proteome</keyword>
<accession>A0A427XXT8</accession>
<dbReference type="OrthoDB" id="2569251at2759"/>
<gene>
    <name evidence="1" type="ORF">EHS25_005602</name>
</gene>
<evidence type="ECO:0000313" key="2">
    <source>
        <dbReference type="Proteomes" id="UP000279259"/>
    </source>
</evidence>
<reference evidence="1 2" key="1">
    <citation type="submission" date="2018-11" db="EMBL/GenBank/DDBJ databases">
        <title>Genome sequence of Saitozyma podzolica DSM 27192.</title>
        <authorList>
            <person name="Aliyu H."/>
            <person name="Gorte O."/>
            <person name="Ochsenreither K."/>
        </authorList>
    </citation>
    <scope>NUCLEOTIDE SEQUENCE [LARGE SCALE GENOMIC DNA]</scope>
    <source>
        <strain evidence="1 2">DSM 27192</strain>
    </source>
</reference>
<dbReference type="STRING" id="1890683.A0A427XXT8"/>
<sequence length="139" mass="15112">MKSYPLALDLWDDTSAIIIRSISGTRIATFPLEFVQRGGDNTWGFVLQVVQELVESDTGSLGVLKDTDGMSLDPSEAPWAGTFRFENIGSTSEVTFSHGPEYFSSIKAPNPEGSLSTRSDSKRSSVNQVCSICLFALKP</sequence>
<comment type="caution">
    <text evidence="1">The sequence shown here is derived from an EMBL/GenBank/DDBJ whole genome shotgun (WGS) entry which is preliminary data.</text>
</comment>
<organism evidence="1 2">
    <name type="scientific">Saitozyma podzolica</name>
    <dbReference type="NCBI Taxonomy" id="1890683"/>
    <lineage>
        <taxon>Eukaryota</taxon>
        <taxon>Fungi</taxon>
        <taxon>Dikarya</taxon>
        <taxon>Basidiomycota</taxon>
        <taxon>Agaricomycotina</taxon>
        <taxon>Tremellomycetes</taxon>
        <taxon>Tremellales</taxon>
        <taxon>Trimorphomycetaceae</taxon>
        <taxon>Saitozyma</taxon>
    </lineage>
</organism>
<dbReference type="EMBL" id="RSCD01000024">
    <property type="protein sequence ID" value="RSH83698.1"/>
    <property type="molecule type" value="Genomic_DNA"/>
</dbReference>
<evidence type="ECO:0000313" key="1">
    <source>
        <dbReference type="EMBL" id="RSH83698.1"/>
    </source>
</evidence>
<dbReference type="AlphaFoldDB" id="A0A427XXT8"/>
<name>A0A427XXT8_9TREE</name>
<protein>
    <submittedName>
        <fullName evidence="1">Uncharacterized protein</fullName>
    </submittedName>
</protein>